<evidence type="ECO:0000313" key="2">
    <source>
        <dbReference type="EMBL" id="ODR94305.1"/>
    </source>
</evidence>
<reference evidence="2 3" key="1">
    <citation type="journal article" date="2016" name="Environ. Microbiol.">
        <title>New Methyloceanibacter diversity from North Sea sediments includes methanotroph containing solely the soluble methane monooxygenase.</title>
        <authorList>
            <person name="Vekeman B."/>
            <person name="Kerckhof F.M."/>
            <person name="Cremers G."/>
            <person name="de Vos P."/>
            <person name="Vandamme P."/>
            <person name="Boon N."/>
            <person name="Op den Camp H.J."/>
            <person name="Heylen K."/>
        </authorList>
    </citation>
    <scope>NUCLEOTIDE SEQUENCE [LARGE SCALE GENOMIC DNA]</scope>
    <source>
        <strain evidence="2 3">R-67176</strain>
    </source>
</reference>
<dbReference type="STRING" id="1774970.AUC70_06325"/>
<feature type="signal peptide" evidence="1">
    <location>
        <begin position="1"/>
        <end position="22"/>
    </location>
</feature>
<evidence type="ECO:0008006" key="4">
    <source>
        <dbReference type="Google" id="ProtNLM"/>
    </source>
</evidence>
<name>A0A1E3VL93_9HYPH</name>
<keyword evidence="1" id="KW-0732">Signal</keyword>
<dbReference type="Proteomes" id="UP000094172">
    <property type="component" value="Unassembled WGS sequence"/>
</dbReference>
<evidence type="ECO:0000256" key="1">
    <source>
        <dbReference type="SAM" id="SignalP"/>
    </source>
</evidence>
<proteinExistence type="predicted"/>
<feature type="chain" id="PRO_5009138349" description="Autotransporter domain-containing protein" evidence="1">
    <location>
        <begin position="23"/>
        <end position="342"/>
    </location>
</feature>
<keyword evidence="3" id="KW-1185">Reference proteome</keyword>
<gene>
    <name evidence="2" type="ORF">AUC70_06325</name>
</gene>
<accession>A0A1E3VL93</accession>
<sequence>MARGLFGAILSAAIGFMGIGGAAAQSTGTEPLHLSDAPDDVGQSLSTGALASWFGGDCAGTILLRRSKDAIGSIISPTCFEDAQGAQFAWADDAISNSEVWSAQGIVAARLMHRGQTQRYSPYVQNLAFAPYAYFDRVASGGSVVDGIDNLAYGAVFELSVANVLGATHYFDIDAEVVSSFDGAAKNWSVGAEWQPIGYLRHGRTFLRYFGQPMALGRNFLWTITPKVYGEYVSEMSDAAEQPIFADRDEALRIGPTVTVNLYGLKEFEDVPWWAQRFSLEVTYGWLYDTLSELDYELLDSSVTMALDEKGHLGLTLSYRKGQLIETGQDVDLAKLGLSLSY</sequence>
<protein>
    <recommendedName>
        <fullName evidence="4">Autotransporter domain-containing protein</fullName>
    </recommendedName>
</protein>
<evidence type="ECO:0000313" key="3">
    <source>
        <dbReference type="Proteomes" id="UP000094172"/>
    </source>
</evidence>
<organism evidence="2 3">
    <name type="scientific">Methyloceanibacter stevinii</name>
    <dbReference type="NCBI Taxonomy" id="1774970"/>
    <lineage>
        <taxon>Bacteria</taxon>
        <taxon>Pseudomonadati</taxon>
        <taxon>Pseudomonadota</taxon>
        <taxon>Alphaproteobacteria</taxon>
        <taxon>Hyphomicrobiales</taxon>
        <taxon>Hyphomicrobiaceae</taxon>
        <taxon>Methyloceanibacter</taxon>
    </lineage>
</organism>
<dbReference type="AlphaFoldDB" id="A0A1E3VL93"/>
<dbReference type="EMBL" id="LPWE01000012">
    <property type="protein sequence ID" value="ODR94305.1"/>
    <property type="molecule type" value="Genomic_DNA"/>
</dbReference>
<comment type="caution">
    <text evidence="2">The sequence shown here is derived from an EMBL/GenBank/DDBJ whole genome shotgun (WGS) entry which is preliminary data.</text>
</comment>
<dbReference type="RefSeq" id="WP_069444672.1">
    <property type="nucleotide sequence ID" value="NZ_LPWE01000012.1"/>
</dbReference>